<accession>A0A8S9NXX2</accession>
<name>A0A8S9NXX2_BRACR</name>
<gene>
    <name evidence="2" type="ORF">F2Q69_00009814</name>
</gene>
<comment type="caution">
    <text evidence="2">The sequence shown here is derived from an EMBL/GenBank/DDBJ whole genome shotgun (WGS) entry which is preliminary data.</text>
</comment>
<keyword evidence="1" id="KW-0812">Transmembrane</keyword>
<reference evidence="2" key="1">
    <citation type="submission" date="2019-12" db="EMBL/GenBank/DDBJ databases">
        <title>Genome sequencing and annotation of Brassica cretica.</title>
        <authorList>
            <person name="Studholme D.J."/>
            <person name="Sarris P."/>
        </authorList>
    </citation>
    <scope>NUCLEOTIDE SEQUENCE</scope>
    <source>
        <strain evidence="2">PFS-109/04</strain>
        <tissue evidence="2">Leaf</tissue>
    </source>
</reference>
<keyword evidence="1" id="KW-0472">Membrane</keyword>
<evidence type="ECO:0000256" key="1">
    <source>
        <dbReference type="SAM" id="Phobius"/>
    </source>
</evidence>
<keyword evidence="1" id="KW-1133">Transmembrane helix</keyword>
<dbReference type="Proteomes" id="UP000712600">
    <property type="component" value="Unassembled WGS sequence"/>
</dbReference>
<proteinExistence type="predicted"/>
<protein>
    <submittedName>
        <fullName evidence="2">Uncharacterized protein</fullName>
    </submittedName>
</protein>
<dbReference type="EMBL" id="QGKX02001521">
    <property type="protein sequence ID" value="KAF3509808.1"/>
    <property type="molecule type" value="Genomic_DNA"/>
</dbReference>
<dbReference type="AlphaFoldDB" id="A0A8S9NXX2"/>
<organism evidence="2 3">
    <name type="scientific">Brassica cretica</name>
    <name type="common">Mustard</name>
    <dbReference type="NCBI Taxonomy" id="69181"/>
    <lineage>
        <taxon>Eukaryota</taxon>
        <taxon>Viridiplantae</taxon>
        <taxon>Streptophyta</taxon>
        <taxon>Embryophyta</taxon>
        <taxon>Tracheophyta</taxon>
        <taxon>Spermatophyta</taxon>
        <taxon>Magnoliopsida</taxon>
        <taxon>eudicotyledons</taxon>
        <taxon>Gunneridae</taxon>
        <taxon>Pentapetalae</taxon>
        <taxon>rosids</taxon>
        <taxon>malvids</taxon>
        <taxon>Brassicales</taxon>
        <taxon>Brassicaceae</taxon>
        <taxon>Brassiceae</taxon>
        <taxon>Brassica</taxon>
    </lineage>
</organism>
<sequence length="579" mass="64416">MLCGWVKSLKKMSSRCHPDCQRAAAVKEEDDSAERAATVAANLISSARLILKLDSEFTEYSPQFLVDNALVVKEPVQGPPRSTFTIEDCLEHLVDVASPKTEAELEEMEKQQQRRCKITVKDCLECAFKEGIPRREHWAHLGCVSKVPPYASLMPRVPVKGEVIEVKKLEDALELLKHGPVGAKLHVFSPDIDRVGEDGVYQGMAGAETRYVGLRDVIIGGVDKVNGVDVATVKISYKKRTSLKKVALNRVIMLLQHHADESQSVEPTRLLVDFIVPRLSKRCLHAVIKIANVQLLPKKRMVTFIWFCLIVDAFGNSFMVWFLCLVDSAERAATVAANLISTARVILKLDREFTEYSAQFLVDNALVEKVPSQGPQRSTFKVEDCLEYLVNMASPKTKTEGELEEMEKQQQRRSKITVKDCLECAFKEGIPRYGHWAHLGCVSPVPPFASLMPRVPVKGEAIEAKELKDAFELLEHGPVGAKLHVFSPEIDLVGENGVYRGPSSNGTSYVGLRDVILVAAEKIKGEAVGTVKIRYKKETSFMNVSLSQMFTRLAQSGDESQTIEPTGLLVEFIVLRLSQ</sequence>
<feature type="transmembrane region" description="Helical" evidence="1">
    <location>
        <begin position="304"/>
        <end position="323"/>
    </location>
</feature>
<evidence type="ECO:0000313" key="2">
    <source>
        <dbReference type="EMBL" id="KAF3509808.1"/>
    </source>
</evidence>
<evidence type="ECO:0000313" key="3">
    <source>
        <dbReference type="Proteomes" id="UP000712600"/>
    </source>
</evidence>